<evidence type="ECO:0000256" key="1">
    <source>
        <dbReference type="SAM" id="MobiDB-lite"/>
    </source>
</evidence>
<dbReference type="AlphaFoldDB" id="A0A9N8F0M6"/>
<organism evidence="2 3">
    <name type="scientific">Seminavis robusta</name>
    <dbReference type="NCBI Taxonomy" id="568900"/>
    <lineage>
        <taxon>Eukaryota</taxon>
        <taxon>Sar</taxon>
        <taxon>Stramenopiles</taxon>
        <taxon>Ochrophyta</taxon>
        <taxon>Bacillariophyta</taxon>
        <taxon>Bacillariophyceae</taxon>
        <taxon>Bacillariophycidae</taxon>
        <taxon>Naviculales</taxon>
        <taxon>Naviculaceae</taxon>
        <taxon>Seminavis</taxon>
    </lineage>
</organism>
<sequence>MMASGSRSMGTVPVRYQYRTALQFYRTGTGTVALEARTDVLSLSFTGRSKVICIARCGIYQYRYKASAFFMHQIQSLFCYKNRCPVPVRSITTISHDLMHCLLYEQADQVPLSLVNSIFKRPLEDQMEMAPSDIKAWLSNWMPVVAKASREQQQLGAAFHEAAATLDQAFGSDLDLDDSSVDTISNSAASSSADDRSSTGRSGW</sequence>
<protein>
    <submittedName>
        <fullName evidence="2">Uncharacterized protein</fullName>
    </submittedName>
</protein>
<keyword evidence="3" id="KW-1185">Reference proteome</keyword>
<feature type="region of interest" description="Disordered" evidence="1">
    <location>
        <begin position="181"/>
        <end position="204"/>
    </location>
</feature>
<proteinExistence type="predicted"/>
<feature type="compositionally biased region" description="Low complexity" evidence="1">
    <location>
        <begin position="181"/>
        <end position="192"/>
    </location>
</feature>
<evidence type="ECO:0000313" key="2">
    <source>
        <dbReference type="EMBL" id="CAB9529021.1"/>
    </source>
</evidence>
<reference evidence="2" key="1">
    <citation type="submission" date="2020-06" db="EMBL/GenBank/DDBJ databases">
        <authorList>
            <consortium name="Plant Systems Biology data submission"/>
        </authorList>
    </citation>
    <scope>NUCLEOTIDE SEQUENCE</scope>
    <source>
        <strain evidence="2">D6</strain>
    </source>
</reference>
<dbReference type="Proteomes" id="UP001153069">
    <property type="component" value="Unassembled WGS sequence"/>
</dbReference>
<name>A0A9N8F0M6_9STRA</name>
<comment type="caution">
    <text evidence="2">The sequence shown here is derived from an EMBL/GenBank/DDBJ whole genome shotgun (WGS) entry which is preliminary data.</text>
</comment>
<gene>
    <name evidence="2" type="ORF">SEMRO_2381_G325521.1</name>
</gene>
<accession>A0A9N8F0M6</accession>
<dbReference type="EMBL" id="CAICTM010002379">
    <property type="protein sequence ID" value="CAB9529021.1"/>
    <property type="molecule type" value="Genomic_DNA"/>
</dbReference>
<evidence type="ECO:0000313" key="3">
    <source>
        <dbReference type="Proteomes" id="UP001153069"/>
    </source>
</evidence>